<feature type="domain" description="NAD(P)-binding" evidence="1">
    <location>
        <begin position="8"/>
        <end position="165"/>
    </location>
</feature>
<dbReference type="InterPro" id="IPR036291">
    <property type="entry name" value="NAD(P)-bd_dom_sf"/>
</dbReference>
<dbReference type="AlphaFoldDB" id="A0A1M6YDV0"/>
<dbReference type="PANTHER" id="PTHR43162">
    <property type="match status" value="1"/>
</dbReference>
<evidence type="ECO:0000259" key="1">
    <source>
        <dbReference type="Pfam" id="PF13460"/>
    </source>
</evidence>
<dbReference type="InterPro" id="IPR051604">
    <property type="entry name" value="Ergot_Alk_Oxidoreductase"/>
</dbReference>
<protein>
    <submittedName>
        <fullName evidence="2">Uncharacterized conserved protein YbjT, contains NAD(P)-binding and DUF2867 domains</fullName>
    </submittedName>
</protein>
<dbReference type="OrthoDB" id="9780595at2"/>
<dbReference type="EMBL" id="FRBL01000002">
    <property type="protein sequence ID" value="SHL16303.1"/>
    <property type="molecule type" value="Genomic_DNA"/>
</dbReference>
<dbReference type="Gene3D" id="3.40.50.720">
    <property type="entry name" value="NAD(P)-binding Rossmann-like Domain"/>
    <property type="match status" value="1"/>
</dbReference>
<dbReference type="Pfam" id="PF13460">
    <property type="entry name" value="NAD_binding_10"/>
    <property type="match status" value="1"/>
</dbReference>
<dbReference type="RefSeq" id="WP_073078963.1">
    <property type="nucleotide sequence ID" value="NZ_FRBL01000002.1"/>
</dbReference>
<dbReference type="SUPFAM" id="SSF51735">
    <property type="entry name" value="NAD(P)-binding Rossmann-fold domains"/>
    <property type="match status" value="1"/>
</dbReference>
<keyword evidence="3" id="KW-1185">Reference proteome</keyword>
<sequence length="264" mass="28779">MKNIFVLGANGKTGRRVAARLQTFNVRLGSRNAPIPFDWEDSHTWAPALQDMDAVYISFQPDLAVPGADHTIAAFSKTALAAGVQKLVLLSGRGEPEAERCEQAVIQSGIDWTIVRASWFMQNFTESYMAEPIQAGFVALPVGEVGEPFIDADDIADVAVAALTDNKHSQKIYEVTGPALLTFRDAVAEIAKVTGKHIQYEAISMDDYTTQLALHGVPPDITNLLTYLFTEVLDGRNATVANGVEQALGRKPTDFHAFLKKSMQ</sequence>
<proteinExistence type="predicted"/>
<dbReference type="PANTHER" id="PTHR43162:SF1">
    <property type="entry name" value="PRESTALK A DIFFERENTIATION PROTEIN A"/>
    <property type="match status" value="1"/>
</dbReference>
<gene>
    <name evidence="2" type="ORF">SAMN05444266_102266</name>
</gene>
<reference evidence="2 3" key="1">
    <citation type="submission" date="2016-11" db="EMBL/GenBank/DDBJ databases">
        <authorList>
            <person name="Jaros S."/>
            <person name="Januszkiewicz K."/>
            <person name="Wedrychowicz H."/>
        </authorList>
    </citation>
    <scope>NUCLEOTIDE SEQUENCE [LARGE SCALE GENOMIC DNA]</scope>
    <source>
        <strain evidence="2 3">DSM 27406</strain>
    </source>
</reference>
<dbReference type="Proteomes" id="UP000184420">
    <property type="component" value="Unassembled WGS sequence"/>
</dbReference>
<evidence type="ECO:0000313" key="3">
    <source>
        <dbReference type="Proteomes" id="UP000184420"/>
    </source>
</evidence>
<evidence type="ECO:0000313" key="2">
    <source>
        <dbReference type="EMBL" id="SHL16303.1"/>
    </source>
</evidence>
<dbReference type="STRING" id="1419482.SAMN05444266_102266"/>
<name>A0A1M6YDV0_9BACT</name>
<dbReference type="Gene3D" id="3.90.25.10">
    <property type="entry name" value="UDP-galactose 4-epimerase, domain 1"/>
    <property type="match status" value="1"/>
</dbReference>
<organism evidence="2 3">
    <name type="scientific">Chitinophaga jiangningensis</name>
    <dbReference type="NCBI Taxonomy" id="1419482"/>
    <lineage>
        <taxon>Bacteria</taxon>
        <taxon>Pseudomonadati</taxon>
        <taxon>Bacteroidota</taxon>
        <taxon>Chitinophagia</taxon>
        <taxon>Chitinophagales</taxon>
        <taxon>Chitinophagaceae</taxon>
        <taxon>Chitinophaga</taxon>
    </lineage>
</organism>
<accession>A0A1M6YDV0</accession>
<dbReference type="InterPro" id="IPR016040">
    <property type="entry name" value="NAD(P)-bd_dom"/>
</dbReference>